<name>A0A554X2F5_9BURK</name>
<organism evidence="2 3">
    <name type="scientific">Tepidimonas thermarum</name>
    <dbReference type="NCBI Taxonomy" id="335431"/>
    <lineage>
        <taxon>Bacteria</taxon>
        <taxon>Pseudomonadati</taxon>
        <taxon>Pseudomonadota</taxon>
        <taxon>Betaproteobacteria</taxon>
        <taxon>Burkholderiales</taxon>
        <taxon>Tepidimonas</taxon>
    </lineage>
</organism>
<feature type="transmembrane region" description="Helical" evidence="1">
    <location>
        <begin position="7"/>
        <end position="28"/>
    </location>
</feature>
<dbReference type="RefSeq" id="WP_143901829.1">
    <property type="nucleotide sequence ID" value="NZ_VJOL01000017.1"/>
</dbReference>
<keyword evidence="1" id="KW-0812">Transmembrane</keyword>
<dbReference type="EMBL" id="VJOL01000017">
    <property type="protein sequence ID" value="TSE30014.1"/>
    <property type="molecule type" value="Genomic_DNA"/>
</dbReference>
<keyword evidence="3" id="KW-1185">Reference proteome</keyword>
<sequence length="123" mass="13340">MKRLSQYFVRGLLAVLPMGVTLYLLYALVVWSERLALTLPRAVIGDVYVPALGLLLAAAVVLLAGFLVSTPTTARLLSWVELPLTNLPLVKSIDSSLIAWLATDPTADPAWDGIRDRLQRAAA</sequence>
<evidence type="ECO:0000256" key="1">
    <source>
        <dbReference type="SAM" id="Phobius"/>
    </source>
</evidence>
<protein>
    <recommendedName>
        <fullName evidence="4">DUF502 domain-containing protein</fullName>
    </recommendedName>
</protein>
<evidence type="ECO:0000313" key="2">
    <source>
        <dbReference type="EMBL" id="TSE30014.1"/>
    </source>
</evidence>
<evidence type="ECO:0008006" key="4">
    <source>
        <dbReference type="Google" id="ProtNLM"/>
    </source>
</evidence>
<dbReference type="OrthoDB" id="5636623at2"/>
<keyword evidence="1" id="KW-0472">Membrane</keyword>
<feature type="transmembrane region" description="Helical" evidence="1">
    <location>
        <begin position="48"/>
        <end position="68"/>
    </location>
</feature>
<accession>A0A554X2F5</accession>
<gene>
    <name evidence="2" type="ORF">Tther_01148</name>
</gene>
<evidence type="ECO:0000313" key="3">
    <source>
        <dbReference type="Proteomes" id="UP000318542"/>
    </source>
</evidence>
<reference evidence="2 3" key="1">
    <citation type="submission" date="2019-07" db="EMBL/GenBank/DDBJ databases">
        <title>Tepidimonas thermarum AA-1 draft genome.</title>
        <authorList>
            <person name="Da Costa M.S."/>
            <person name="Froufe H.J.C."/>
            <person name="Egas C."/>
            <person name="Albuquerque L."/>
        </authorList>
    </citation>
    <scope>NUCLEOTIDE SEQUENCE [LARGE SCALE GENOMIC DNA]</scope>
    <source>
        <strain evidence="2 3">AA-1</strain>
    </source>
</reference>
<comment type="caution">
    <text evidence="2">The sequence shown here is derived from an EMBL/GenBank/DDBJ whole genome shotgun (WGS) entry which is preliminary data.</text>
</comment>
<dbReference type="AlphaFoldDB" id="A0A554X2F5"/>
<keyword evidence="1" id="KW-1133">Transmembrane helix</keyword>
<dbReference type="Proteomes" id="UP000318542">
    <property type="component" value="Unassembled WGS sequence"/>
</dbReference>
<proteinExistence type="predicted"/>